<keyword evidence="5" id="KW-0448">Lipopolysaccharide biosynthesis</keyword>
<evidence type="ECO:0000256" key="2">
    <source>
        <dbReference type="ARBA" id="ARBA00022676"/>
    </source>
</evidence>
<dbReference type="CDD" id="cd04187">
    <property type="entry name" value="DPM1_like_bac"/>
    <property type="match status" value="1"/>
</dbReference>
<evidence type="ECO:0000313" key="11">
    <source>
        <dbReference type="Proteomes" id="UP000230779"/>
    </source>
</evidence>
<dbReference type="Proteomes" id="UP000230779">
    <property type="component" value="Unassembled WGS sequence"/>
</dbReference>
<dbReference type="PANTHER" id="PTHR48090">
    <property type="entry name" value="UNDECAPRENYL-PHOSPHATE 4-DEOXY-4-FORMAMIDO-L-ARABINOSE TRANSFERASE-RELATED"/>
    <property type="match status" value="1"/>
</dbReference>
<dbReference type="PANTHER" id="PTHR48090:SF3">
    <property type="entry name" value="UNDECAPRENYL-PHOSPHATE 4-DEOXY-4-FORMAMIDO-L-ARABINOSE TRANSFERASE"/>
    <property type="match status" value="1"/>
</dbReference>
<keyword evidence="4 8" id="KW-0812">Transmembrane</keyword>
<dbReference type="GO" id="GO:0005886">
    <property type="term" value="C:plasma membrane"/>
    <property type="evidence" value="ECO:0007669"/>
    <property type="project" value="TreeGrafter"/>
</dbReference>
<gene>
    <name evidence="10" type="ORF">COY66_00230</name>
</gene>
<dbReference type="AlphaFoldDB" id="A0A2M7RKN5"/>
<proteinExistence type="predicted"/>
<keyword evidence="2" id="KW-0328">Glycosyltransferase</keyword>
<evidence type="ECO:0000256" key="8">
    <source>
        <dbReference type="SAM" id="Phobius"/>
    </source>
</evidence>
<dbReference type="EMBL" id="PFMD01000002">
    <property type="protein sequence ID" value="PIY97310.1"/>
    <property type="molecule type" value="Genomic_DNA"/>
</dbReference>
<dbReference type="Gene3D" id="3.90.550.10">
    <property type="entry name" value="Spore Coat Polysaccharide Biosynthesis Protein SpsA, Chain A"/>
    <property type="match status" value="1"/>
</dbReference>
<accession>A0A2M7RKN5</accession>
<evidence type="ECO:0000256" key="1">
    <source>
        <dbReference type="ARBA" id="ARBA00022475"/>
    </source>
</evidence>
<evidence type="ECO:0000259" key="9">
    <source>
        <dbReference type="Pfam" id="PF00535"/>
    </source>
</evidence>
<keyword evidence="6 8" id="KW-1133">Transmembrane helix</keyword>
<dbReference type="SUPFAM" id="SSF53448">
    <property type="entry name" value="Nucleotide-diphospho-sugar transferases"/>
    <property type="match status" value="1"/>
</dbReference>
<dbReference type="InterPro" id="IPR001173">
    <property type="entry name" value="Glyco_trans_2-like"/>
</dbReference>
<feature type="domain" description="Glycosyltransferase 2-like" evidence="9">
    <location>
        <begin position="10"/>
        <end position="165"/>
    </location>
</feature>
<dbReference type="InterPro" id="IPR029044">
    <property type="entry name" value="Nucleotide-diphossugar_trans"/>
</dbReference>
<feature type="transmembrane region" description="Helical" evidence="8">
    <location>
        <begin position="232"/>
        <end position="255"/>
    </location>
</feature>
<reference evidence="10 11" key="1">
    <citation type="submission" date="2017-09" db="EMBL/GenBank/DDBJ databases">
        <title>Depth-based differentiation of microbial function through sediment-hosted aquifers and enrichment of novel symbionts in the deep terrestrial subsurface.</title>
        <authorList>
            <person name="Probst A.J."/>
            <person name="Ladd B."/>
            <person name="Jarett J.K."/>
            <person name="Geller-Mcgrath D.E."/>
            <person name="Sieber C.M."/>
            <person name="Emerson J.B."/>
            <person name="Anantharaman K."/>
            <person name="Thomas B.C."/>
            <person name="Malmstrom R."/>
            <person name="Stieglmeier M."/>
            <person name="Klingl A."/>
            <person name="Woyke T."/>
            <person name="Ryan C.M."/>
            <person name="Banfield J.F."/>
        </authorList>
    </citation>
    <scope>NUCLEOTIDE SEQUENCE [LARGE SCALE GENOMIC DNA]</scope>
    <source>
        <strain evidence="10">CG_4_10_14_0_8_um_filter_42_10</strain>
    </source>
</reference>
<evidence type="ECO:0000256" key="6">
    <source>
        <dbReference type="ARBA" id="ARBA00022989"/>
    </source>
</evidence>
<dbReference type="GO" id="GO:0009103">
    <property type="term" value="P:lipopolysaccharide biosynthetic process"/>
    <property type="evidence" value="ECO:0007669"/>
    <property type="project" value="UniProtKB-KW"/>
</dbReference>
<name>A0A2M7RKN5_9BACT</name>
<evidence type="ECO:0000256" key="7">
    <source>
        <dbReference type="ARBA" id="ARBA00023136"/>
    </source>
</evidence>
<evidence type="ECO:0000256" key="4">
    <source>
        <dbReference type="ARBA" id="ARBA00022692"/>
    </source>
</evidence>
<dbReference type="GO" id="GO:0016757">
    <property type="term" value="F:glycosyltransferase activity"/>
    <property type="evidence" value="ECO:0007669"/>
    <property type="project" value="UniProtKB-KW"/>
</dbReference>
<feature type="transmembrane region" description="Helical" evidence="8">
    <location>
        <begin position="267"/>
        <end position="294"/>
    </location>
</feature>
<organism evidence="10 11">
    <name type="scientific">Candidatus Kerfeldbacteria bacterium CG_4_10_14_0_8_um_filter_42_10</name>
    <dbReference type="NCBI Taxonomy" id="2014248"/>
    <lineage>
        <taxon>Bacteria</taxon>
        <taxon>Candidatus Kerfeldiibacteriota</taxon>
    </lineage>
</organism>
<keyword evidence="7 8" id="KW-0472">Membrane</keyword>
<sequence>MTNEIKPKYSIIVPAYNEAESIEKLHQDIVSVMNAQNEPYEIIFIDDGSKDATFETMQSLTPLKIIKFRGNYGQTAGLDAGIKQACGEILITLDSDGQNPPYEIPKLISKMKEGWDVVSGWRHKRKDSFLKKFVSRGANALRKILINDHIHDSGCTLKAFKKECFNGLDLFGEIHRFIPAILIWKGFKVAEVRVDHLPRMKGKTKYNWKRILKGFIDMLSVWFWRKYSNRPLHLFGGVGILFGLLGTVLGLYLAVARILKLISLQRSIWPLVSIFLILAGIQLFISGLLADIAIKNYYKGNRLTVYNIEKIVVNDSKDKKLTA</sequence>
<keyword evidence="1" id="KW-1003">Cell membrane</keyword>
<protein>
    <submittedName>
        <fullName evidence="10">Glycosyltransferase</fullName>
    </submittedName>
</protein>
<dbReference type="InterPro" id="IPR050256">
    <property type="entry name" value="Glycosyltransferase_2"/>
</dbReference>
<evidence type="ECO:0000256" key="5">
    <source>
        <dbReference type="ARBA" id="ARBA00022985"/>
    </source>
</evidence>
<dbReference type="Pfam" id="PF00535">
    <property type="entry name" value="Glycos_transf_2"/>
    <property type="match status" value="1"/>
</dbReference>
<evidence type="ECO:0000256" key="3">
    <source>
        <dbReference type="ARBA" id="ARBA00022679"/>
    </source>
</evidence>
<evidence type="ECO:0000313" key="10">
    <source>
        <dbReference type="EMBL" id="PIY97310.1"/>
    </source>
</evidence>
<comment type="caution">
    <text evidence="10">The sequence shown here is derived from an EMBL/GenBank/DDBJ whole genome shotgun (WGS) entry which is preliminary data.</text>
</comment>
<keyword evidence="3 10" id="KW-0808">Transferase</keyword>